<dbReference type="AlphaFoldDB" id="A0A820Q8Y0"/>
<organism evidence="2 3">
    <name type="scientific">Adineta steineri</name>
    <dbReference type="NCBI Taxonomy" id="433720"/>
    <lineage>
        <taxon>Eukaryota</taxon>
        <taxon>Metazoa</taxon>
        <taxon>Spiralia</taxon>
        <taxon>Gnathifera</taxon>
        <taxon>Rotifera</taxon>
        <taxon>Eurotatoria</taxon>
        <taxon>Bdelloidea</taxon>
        <taxon>Adinetida</taxon>
        <taxon>Adinetidae</taxon>
        <taxon>Adineta</taxon>
    </lineage>
</organism>
<dbReference type="EMBL" id="CAJOBB010026329">
    <property type="protein sequence ID" value="CAF4415009.1"/>
    <property type="molecule type" value="Genomic_DNA"/>
</dbReference>
<dbReference type="InterPro" id="IPR028994">
    <property type="entry name" value="Integrin_alpha_N"/>
</dbReference>
<gene>
    <name evidence="2" type="ORF">KXQ929_LOCUS51827</name>
</gene>
<accession>A0A820Q8Y0</accession>
<dbReference type="Gene3D" id="2.130.10.130">
    <property type="entry name" value="Integrin alpha, N-terminal"/>
    <property type="match status" value="1"/>
</dbReference>
<dbReference type="PANTHER" id="PTHR46580">
    <property type="entry name" value="SENSOR KINASE-RELATED"/>
    <property type="match status" value="1"/>
</dbReference>
<comment type="caution">
    <text evidence="2">The sequence shown here is derived from an EMBL/GenBank/DDBJ whole genome shotgun (WGS) entry which is preliminary data.</text>
</comment>
<dbReference type="SUPFAM" id="SSF69318">
    <property type="entry name" value="Integrin alpha N-terminal domain"/>
    <property type="match status" value="1"/>
</dbReference>
<dbReference type="Proteomes" id="UP000663868">
    <property type="component" value="Unassembled WGS sequence"/>
</dbReference>
<protein>
    <recommendedName>
        <fullName evidence="4">VCBS repeat-containing protein</fullName>
    </recommendedName>
</protein>
<reference evidence="2" key="1">
    <citation type="submission" date="2021-02" db="EMBL/GenBank/DDBJ databases">
        <authorList>
            <person name="Nowell W R."/>
        </authorList>
    </citation>
    <scope>NUCLEOTIDE SEQUENCE</scope>
</reference>
<sequence length="142" mass="15868">DPTSILVGDYDHDNKLDIAISNNATNNILILTKYDVFPTAMAVSYSTNNGSRPLGIAVGDLNNDNFSDIIVTNNASNTVGIFMNLGNGTFANQIELNVGDYSSPDFVIVIDINNDKQLDIIVNDYQKYGVRIFFRIWKWKFH</sequence>
<dbReference type="InterPro" id="IPR013517">
    <property type="entry name" value="FG-GAP"/>
</dbReference>
<dbReference type="PANTHER" id="PTHR46580:SF4">
    <property type="entry name" value="ATP_GTP-BINDING PROTEIN"/>
    <property type="match status" value="1"/>
</dbReference>
<dbReference type="Pfam" id="PF13517">
    <property type="entry name" value="FG-GAP_3"/>
    <property type="match status" value="1"/>
</dbReference>
<feature type="non-terminal residue" evidence="2">
    <location>
        <position position="1"/>
    </location>
</feature>
<evidence type="ECO:0008006" key="4">
    <source>
        <dbReference type="Google" id="ProtNLM"/>
    </source>
</evidence>
<evidence type="ECO:0000313" key="3">
    <source>
        <dbReference type="Proteomes" id="UP000663868"/>
    </source>
</evidence>
<evidence type="ECO:0000313" key="2">
    <source>
        <dbReference type="EMBL" id="CAF4415009.1"/>
    </source>
</evidence>
<proteinExistence type="predicted"/>
<name>A0A820Q8Y0_9BILA</name>
<evidence type="ECO:0000256" key="1">
    <source>
        <dbReference type="ARBA" id="ARBA00022729"/>
    </source>
</evidence>
<keyword evidence="1" id="KW-0732">Signal</keyword>